<dbReference type="InterPro" id="IPR014913">
    <property type="entry name" value="YppE-like"/>
</dbReference>
<dbReference type="AlphaFoldDB" id="A0A240C3I7"/>
<dbReference type="Gene3D" id="1.20.120.440">
    <property type="entry name" value="YppE-like"/>
    <property type="match status" value="1"/>
</dbReference>
<proteinExistence type="predicted"/>
<reference evidence="2 3" key="2">
    <citation type="submission" date="2017-06" db="EMBL/GenBank/DDBJ databases">
        <authorList>
            <consortium name="Pathogen Informatics"/>
        </authorList>
    </citation>
    <scope>NUCLEOTIDE SEQUENCE [LARGE SCALE GENOMIC DNA]</scope>
    <source>
        <strain evidence="2 3">NCTC13833</strain>
    </source>
</reference>
<dbReference type="InterPro" id="IPR023351">
    <property type="entry name" value="YppE-like_sf"/>
</dbReference>
<reference evidence="1" key="4">
    <citation type="submission" date="2024-05" db="EMBL/GenBank/DDBJ databases">
        <authorList>
            <person name="Sun Q."/>
            <person name="Sedlacek I."/>
        </authorList>
    </citation>
    <scope>NUCLEOTIDE SEQUENCE</scope>
    <source>
        <strain evidence="1">CCM 4175</strain>
    </source>
</reference>
<evidence type="ECO:0000313" key="2">
    <source>
        <dbReference type="EMBL" id="SNW02681.1"/>
    </source>
</evidence>
<organism evidence="2 3">
    <name type="scientific">Staphylococcus muscae</name>
    <dbReference type="NCBI Taxonomy" id="1294"/>
    <lineage>
        <taxon>Bacteria</taxon>
        <taxon>Bacillati</taxon>
        <taxon>Bacillota</taxon>
        <taxon>Bacilli</taxon>
        <taxon>Bacillales</taxon>
        <taxon>Staphylococcaceae</taxon>
        <taxon>Staphylococcus</taxon>
    </lineage>
</organism>
<evidence type="ECO:0000313" key="3">
    <source>
        <dbReference type="Proteomes" id="UP000243706"/>
    </source>
</evidence>
<dbReference type="OrthoDB" id="2418117at2"/>
<dbReference type="EMBL" id="BMCB01000011">
    <property type="protein sequence ID" value="GGA93601.1"/>
    <property type="molecule type" value="Genomic_DNA"/>
</dbReference>
<evidence type="ECO:0000313" key="1">
    <source>
        <dbReference type="EMBL" id="GGA93601.1"/>
    </source>
</evidence>
<dbReference type="SUPFAM" id="SSF140415">
    <property type="entry name" value="YppE-like"/>
    <property type="match status" value="1"/>
</dbReference>
<dbReference type="Pfam" id="PF08807">
    <property type="entry name" value="DUF1798"/>
    <property type="match status" value="1"/>
</dbReference>
<name>A0A240C3I7_9STAP</name>
<reference evidence="1" key="1">
    <citation type="journal article" date="2014" name="Int. J. Syst. Evol. Microbiol.">
        <title>Complete genome of a new Firmicutes species belonging to the dominant human colonic microbiota ('Ruminococcus bicirculans') reveals two chromosomes and a selective capacity to utilize plant glucans.</title>
        <authorList>
            <consortium name="NISC Comparative Sequencing Program"/>
            <person name="Wegmann U."/>
            <person name="Louis P."/>
            <person name="Goesmann A."/>
            <person name="Henrissat B."/>
            <person name="Duncan S.H."/>
            <person name="Flint H.J."/>
        </authorList>
    </citation>
    <scope>NUCLEOTIDE SEQUENCE</scope>
    <source>
        <strain evidence="1">CCM 4175</strain>
    </source>
</reference>
<dbReference type="EMBL" id="LT906464">
    <property type="protein sequence ID" value="SNW02681.1"/>
    <property type="molecule type" value="Genomic_DNA"/>
</dbReference>
<keyword evidence="4" id="KW-1185">Reference proteome</keyword>
<dbReference type="Proteomes" id="UP000243706">
    <property type="component" value="Chromosome 1"/>
</dbReference>
<accession>A0A240C3I7</accession>
<dbReference type="Proteomes" id="UP000652995">
    <property type="component" value="Unassembled WGS sequence"/>
</dbReference>
<dbReference type="RefSeq" id="WP_095116968.1">
    <property type="nucleotide sequence ID" value="NZ_BMCB01000011.1"/>
</dbReference>
<protein>
    <submittedName>
        <fullName evidence="2">Bacterial domain of uncharacterized function (DUF1798)</fullName>
    </submittedName>
</protein>
<sequence>MTKIIWQQLLNDISIIESKYILAREGRTFDFQTEVVPFTSIVDSHIHTMHETTNHFSTQRNRIESLMQTLSVACHDKRTSKKQFYDQLKTVKHDLLTIESQVGNKYV</sequence>
<dbReference type="KEGG" id="smus:C7J88_02720"/>
<evidence type="ECO:0000313" key="4">
    <source>
        <dbReference type="Proteomes" id="UP000652995"/>
    </source>
</evidence>
<gene>
    <name evidence="1" type="ORF">GCM10007183_17280</name>
    <name evidence="2" type="ORF">SAMEA4412661_01200</name>
</gene>
<reference evidence="4" key="3">
    <citation type="journal article" date="2019" name="Int. J. Syst. Evol. Microbiol.">
        <title>The Global Catalogue of Microorganisms (GCM) 10K type strain sequencing project: providing services to taxonomists for standard genome sequencing and annotation.</title>
        <authorList>
            <consortium name="The Broad Institute Genomics Platform"/>
            <consortium name="The Broad Institute Genome Sequencing Center for Infectious Disease"/>
            <person name="Wu L."/>
            <person name="Ma J."/>
        </authorList>
    </citation>
    <scope>NUCLEOTIDE SEQUENCE [LARGE SCALE GENOMIC DNA]</scope>
    <source>
        <strain evidence="4">CCM 4175</strain>
    </source>
</reference>